<protein>
    <recommendedName>
        <fullName evidence="8">Chromosome-anchoring protein RacA</fullName>
    </recommendedName>
</protein>
<sequence>MSLLKTRDAADLLGVSQTTIKRWASTFPDFFQKDRAGHYIFSEQEIGLLIHIKDRIDHGETLDHIALASSSQTPETSAEKPEALVSAVPMEDMLSRIELVERSLDHKADEVVSMQLLQHREELEELRHMIEQLAASMETMYVPGNRSISAQDEIHPLAAAKLQAPPKKRGLLRSFFSLL</sequence>
<dbReference type="InterPro" id="IPR023522">
    <property type="entry name" value="Chrosome_anchoring_RacA"/>
</dbReference>
<dbReference type="InterPro" id="IPR000551">
    <property type="entry name" value="MerR-type_HTH_dom"/>
</dbReference>
<evidence type="ECO:0000256" key="2">
    <source>
        <dbReference type="ARBA" id="ARBA00022618"/>
    </source>
</evidence>
<gene>
    <name evidence="8" type="primary">racA</name>
    <name evidence="10" type="ORF">ACFPYJ_29270</name>
</gene>
<keyword evidence="2 8" id="KW-0132">Cell division</keyword>
<keyword evidence="6 8" id="KW-0238">DNA-binding</keyword>
<evidence type="ECO:0000256" key="5">
    <source>
        <dbReference type="ARBA" id="ARBA00023054"/>
    </source>
</evidence>
<evidence type="ECO:0000313" key="11">
    <source>
        <dbReference type="Proteomes" id="UP001596047"/>
    </source>
</evidence>
<keyword evidence="7 8" id="KW-0131">Cell cycle</keyword>
<comment type="similarity">
    <text evidence="8">Belongs to the RacA family.</text>
</comment>
<dbReference type="Pfam" id="PF13411">
    <property type="entry name" value="MerR_1"/>
    <property type="match status" value="1"/>
</dbReference>
<dbReference type="Proteomes" id="UP001596047">
    <property type="component" value="Unassembled WGS sequence"/>
</dbReference>
<keyword evidence="11" id="KW-1185">Reference proteome</keyword>
<evidence type="ECO:0000313" key="10">
    <source>
        <dbReference type="EMBL" id="MFC5653130.1"/>
    </source>
</evidence>
<keyword evidence="3 8" id="KW-0159">Chromosome partition</keyword>
<dbReference type="EMBL" id="JBHSOW010000116">
    <property type="protein sequence ID" value="MFC5653130.1"/>
    <property type="molecule type" value="Genomic_DNA"/>
</dbReference>
<proteinExistence type="inferred from homology"/>
<comment type="function">
    <text evidence="8">Required for the formation of axial filaments and for anchoring the origin regions at the cell poles in sporulating cells, thus ensuring proper chromosome segregation in the prespore. Binds in a dispersed manner throughout the chromosome but preferentially to sites clustered in the origin portion of the chromosome, causing condensation of the chromosome and its remodeling into an elongated, anchored structure.</text>
</comment>
<comment type="caution">
    <text evidence="10">The sequence shown here is derived from an EMBL/GenBank/DDBJ whole genome shotgun (WGS) entry which is preliminary data.</text>
</comment>
<evidence type="ECO:0000256" key="8">
    <source>
        <dbReference type="HAMAP-Rule" id="MF_01170"/>
    </source>
</evidence>
<dbReference type="RefSeq" id="WP_379191788.1">
    <property type="nucleotide sequence ID" value="NZ_JBHSOW010000116.1"/>
</dbReference>
<dbReference type="SUPFAM" id="SSF46955">
    <property type="entry name" value="Putative DNA-binding domain"/>
    <property type="match status" value="1"/>
</dbReference>
<dbReference type="Gene3D" id="1.10.1660.10">
    <property type="match status" value="1"/>
</dbReference>
<keyword evidence="5 8" id="KW-0175">Coiled coil</keyword>
<accession>A0ABW0W4L6</accession>
<feature type="domain" description="HTH merR-type" evidence="9">
    <location>
        <begin position="6"/>
        <end position="66"/>
    </location>
</feature>
<keyword evidence="4 8" id="KW-0749">Sporulation</keyword>
<organism evidence="10 11">
    <name type="scientific">Paenibacillus solisilvae</name>
    <dbReference type="NCBI Taxonomy" id="2486751"/>
    <lineage>
        <taxon>Bacteria</taxon>
        <taxon>Bacillati</taxon>
        <taxon>Bacillota</taxon>
        <taxon>Bacilli</taxon>
        <taxon>Bacillales</taxon>
        <taxon>Paenibacillaceae</taxon>
        <taxon>Paenibacillus</taxon>
    </lineage>
</organism>
<dbReference type="InterPro" id="IPR009061">
    <property type="entry name" value="DNA-bd_dom_put_sf"/>
</dbReference>
<feature type="DNA-binding region" description="H-T-H motif" evidence="8">
    <location>
        <begin position="6"/>
        <end position="26"/>
    </location>
</feature>
<evidence type="ECO:0000256" key="1">
    <source>
        <dbReference type="ARBA" id="ARBA00022490"/>
    </source>
</evidence>
<comment type="subcellular location">
    <subcellularLocation>
        <location evidence="8">Cytoplasm</location>
    </subcellularLocation>
    <text evidence="8">Localizes to cell poles and nucleoid.</text>
</comment>
<name>A0ABW0W4L6_9BACL</name>
<evidence type="ECO:0000256" key="7">
    <source>
        <dbReference type="ARBA" id="ARBA00023306"/>
    </source>
</evidence>
<keyword evidence="1 8" id="KW-0963">Cytoplasm</keyword>
<evidence type="ECO:0000256" key="3">
    <source>
        <dbReference type="ARBA" id="ARBA00022829"/>
    </source>
</evidence>
<evidence type="ECO:0000256" key="4">
    <source>
        <dbReference type="ARBA" id="ARBA00022969"/>
    </source>
</evidence>
<evidence type="ECO:0000259" key="9">
    <source>
        <dbReference type="Pfam" id="PF13411"/>
    </source>
</evidence>
<reference evidence="11" key="1">
    <citation type="journal article" date="2019" name="Int. J. Syst. Evol. Microbiol.">
        <title>The Global Catalogue of Microorganisms (GCM) 10K type strain sequencing project: providing services to taxonomists for standard genome sequencing and annotation.</title>
        <authorList>
            <consortium name="The Broad Institute Genomics Platform"/>
            <consortium name="The Broad Institute Genome Sequencing Center for Infectious Disease"/>
            <person name="Wu L."/>
            <person name="Ma J."/>
        </authorList>
    </citation>
    <scope>NUCLEOTIDE SEQUENCE [LARGE SCALE GENOMIC DNA]</scope>
    <source>
        <strain evidence="11">CGMCC 1.3240</strain>
    </source>
</reference>
<evidence type="ECO:0000256" key="6">
    <source>
        <dbReference type="ARBA" id="ARBA00023125"/>
    </source>
</evidence>
<dbReference type="HAMAP" id="MF_01170">
    <property type="entry name" value="RacA"/>
    <property type="match status" value="1"/>
</dbReference>